<proteinExistence type="predicted"/>
<sequence>MYRCRSYLNQDLLGYQVHQAQWAPKEFKDTRVLMVQEVQKVKAVIKAKKVLLGHMVSQAYEEKKEKKVKEERREKEDCQAEKVQKVKKENRVPLDWISHVQWDQMDYRYRGAGTRRKLDTAAGSTLEQSCIQNTPVTCTGDNTMV</sequence>
<evidence type="ECO:0000256" key="1">
    <source>
        <dbReference type="SAM" id="Coils"/>
    </source>
</evidence>
<keyword evidence="3" id="KW-1185">Reference proteome</keyword>
<organism evidence="2 3">
    <name type="scientific">Phrynosoma platyrhinos</name>
    <name type="common">Desert horned lizard</name>
    <dbReference type="NCBI Taxonomy" id="52577"/>
    <lineage>
        <taxon>Eukaryota</taxon>
        <taxon>Metazoa</taxon>
        <taxon>Chordata</taxon>
        <taxon>Craniata</taxon>
        <taxon>Vertebrata</taxon>
        <taxon>Euteleostomi</taxon>
        <taxon>Lepidosauria</taxon>
        <taxon>Squamata</taxon>
        <taxon>Bifurcata</taxon>
        <taxon>Unidentata</taxon>
        <taxon>Episquamata</taxon>
        <taxon>Toxicofera</taxon>
        <taxon>Iguania</taxon>
        <taxon>Phrynosomatidae</taxon>
        <taxon>Phrynosomatinae</taxon>
        <taxon>Phrynosoma</taxon>
    </lineage>
</organism>
<gene>
    <name evidence="2" type="ORF">JD844_012199</name>
</gene>
<evidence type="ECO:0000313" key="3">
    <source>
        <dbReference type="Proteomes" id="UP000826234"/>
    </source>
</evidence>
<dbReference type="Proteomes" id="UP000826234">
    <property type="component" value="Unassembled WGS sequence"/>
</dbReference>
<dbReference type="EMBL" id="JAIPUX010000439">
    <property type="protein sequence ID" value="KAH0629809.1"/>
    <property type="molecule type" value="Genomic_DNA"/>
</dbReference>
<accession>A0ABQ7TJX0</accession>
<evidence type="ECO:0000313" key="2">
    <source>
        <dbReference type="EMBL" id="KAH0629809.1"/>
    </source>
</evidence>
<name>A0ABQ7TJX0_PHRPL</name>
<feature type="coiled-coil region" evidence="1">
    <location>
        <begin position="61"/>
        <end position="88"/>
    </location>
</feature>
<protein>
    <submittedName>
        <fullName evidence="2">Uncharacterized protein</fullName>
    </submittedName>
</protein>
<feature type="non-terminal residue" evidence="2">
    <location>
        <position position="145"/>
    </location>
</feature>
<reference evidence="2 3" key="1">
    <citation type="journal article" date="2022" name="Gigascience">
        <title>A chromosome-level genome assembly and annotation of the desert horned lizard, Phrynosoma platyrhinos, provides insight into chromosomal rearrangements among reptiles.</title>
        <authorList>
            <person name="Koochekian N."/>
            <person name="Ascanio A."/>
            <person name="Farleigh K."/>
            <person name="Card D.C."/>
            <person name="Schield D.R."/>
            <person name="Castoe T.A."/>
            <person name="Jezkova T."/>
        </authorList>
    </citation>
    <scope>NUCLEOTIDE SEQUENCE [LARGE SCALE GENOMIC DNA]</scope>
    <source>
        <strain evidence="2">NK-2021</strain>
    </source>
</reference>
<comment type="caution">
    <text evidence="2">The sequence shown here is derived from an EMBL/GenBank/DDBJ whole genome shotgun (WGS) entry which is preliminary data.</text>
</comment>
<keyword evidence="1" id="KW-0175">Coiled coil</keyword>